<keyword evidence="1" id="KW-0472">Membrane</keyword>
<protein>
    <submittedName>
        <fullName evidence="2">Uncharacterized protein</fullName>
    </submittedName>
</protein>
<reference evidence="3" key="1">
    <citation type="journal article" date="2019" name="Int. J. Syst. Evol. Microbiol.">
        <title>The Global Catalogue of Microorganisms (GCM) 10K type strain sequencing project: providing services to taxonomists for standard genome sequencing and annotation.</title>
        <authorList>
            <consortium name="The Broad Institute Genomics Platform"/>
            <consortium name="The Broad Institute Genome Sequencing Center for Infectious Disease"/>
            <person name="Wu L."/>
            <person name="Ma J."/>
        </authorList>
    </citation>
    <scope>NUCLEOTIDE SEQUENCE [LARGE SCALE GENOMIC DNA]</scope>
    <source>
        <strain evidence="3">KCTC 42255</strain>
    </source>
</reference>
<feature type="transmembrane region" description="Helical" evidence="1">
    <location>
        <begin position="123"/>
        <end position="140"/>
    </location>
</feature>
<accession>A0ABW5SCD8</accession>
<evidence type="ECO:0000313" key="2">
    <source>
        <dbReference type="EMBL" id="MFD2697481.1"/>
    </source>
</evidence>
<dbReference type="EMBL" id="JBHULZ010000026">
    <property type="protein sequence ID" value="MFD2697481.1"/>
    <property type="molecule type" value="Genomic_DNA"/>
</dbReference>
<comment type="caution">
    <text evidence="2">The sequence shown here is derived from an EMBL/GenBank/DDBJ whole genome shotgun (WGS) entry which is preliminary data.</text>
</comment>
<feature type="transmembrane region" description="Helical" evidence="1">
    <location>
        <begin position="64"/>
        <end position="83"/>
    </location>
</feature>
<keyword evidence="1" id="KW-0812">Transmembrane</keyword>
<feature type="transmembrane region" description="Helical" evidence="1">
    <location>
        <begin position="95"/>
        <end position="117"/>
    </location>
</feature>
<keyword evidence="1" id="KW-1133">Transmembrane helix</keyword>
<sequence length="157" mass="18396">MKTYLFPSVYQKLGFTLFIVALVLFIGTLVFDWEFSFLTVKVWALWDIEFLADTQYFAFIENNIFDEIILVLFILGLLFSGFSKQKIEDEYIAKTRLSSLLSAVLINYVLLILGSFFLYGLAFYYFALFALLGVLLIYNLKFHLNLYVQQKSLQHEE</sequence>
<evidence type="ECO:0000313" key="3">
    <source>
        <dbReference type="Proteomes" id="UP001597357"/>
    </source>
</evidence>
<keyword evidence="3" id="KW-1185">Reference proteome</keyword>
<evidence type="ECO:0000256" key="1">
    <source>
        <dbReference type="SAM" id="Phobius"/>
    </source>
</evidence>
<dbReference type="Proteomes" id="UP001597357">
    <property type="component" value="Unassembled WGS sequence"/>
</dbReference>
<name>A0ABW5SCD8_9FLAO</name>
<gene>
    <name evidence="2" type="ORF">ACFSQ0_05720</name>
</gene>
<organism evidence="2 3">
    <name type="scientific">Mesonia sediminis</name>
    <dbReference type="NCBI Taxonomy" id="1703946"/>
    <lineage>
        <taxon>Bacteria</taxon>
        <taxon>Pseudomonadati</taxon>
        <taxon>Bacteroidota</taxon>
        <taxon>Flavobacteriia</taxon>
        <taxon>Flavobacteriales</taxon>
        <taxon>Flavobacteriaceae</taxon>
        <taxon>Mesonia</taxon>
    </lineage>
</organism>
<proteinExistence type="predicted"/>
<dbReference type="RefSeq" id="WP_379045436.1">
    <property type="nucleotide sequence ID" value="NZ_JBHULZ010000026.1"/>
</dbReference>
<feature type="transmembrane region" description="Helical" evidence="1">
    <location>
        <begin position="12"/>
        <end position="31"/>
    </location>
</feature>